<dbReference type="InterPro" id="IPR019831">
    <property type="entry name" value="Mn/Fe_SOD_N"/>
</dbReference>
<dbReference type="OrthoDB" id="239262at2759"/>
<name>A0A830HKF7_9CHLO</name>
<dbReference type="Proteomes" id="UP000660262">
    <property type="component" value="Unassembled WGS sequence"/>
</dbReference>
<keyword evidence="7 11" id="KW-0560">Oxidoreductase</keyword>
<dbReference type="InterPro" id="IPR050265">
    <property type="entry name" value="Fe/Mn_Superoxide_Dismutase"/>
</dbReference>
<evidence type="ECO:0000256" key="2">
    <source>
        <dbReference type="ARBA" id="ARBA00002170"/>
    </source>
</evidence>
<evidence type="ECO:0000256" key="10">
    <source>
        <dbReference type="PIRSR" id="PIRSR000349-1"/>
    </source>
</evidence>
<comment type="function">
    <text evidence="2">Destroys superoxide anion radicals which are normally produced within the cells and which are toxic to biological systems.</text>
</comment>
<evidence type="ECO:0000256" key="7">
    <source>
        <dbReference type="ARBA" id="ARBA00023002"/>
    </source>
</evidence>
<dbReference type="GO" id="GO:0030145">
    <property type="term" value="F:manganese ion binding"/>
    <property type="evidence" value="ECO:0007669"/>
    <property type="project" value="TreeGrafter"/>
</dbReference>
<proteinExistence type="inferred from homology"/>
<comment type="cofactor">
    <cofactor evidence="1">
        <name>Mn(2+)</name>
        <dbReference type="ChEBI" id="CHEBI:29035"/>
    </cofactor>
</comment>
<dbReference type="GO" id="GO:0004784">
    <property type="term" value="F:superoxide dismutase activity"/>
    <property type="evidence" value="ECO:0007669"/>
    <property type="project" value="UniProtKB-EC"/>
</dbReference>
<feature type="binding site" evidence="10">
    <location>
        <position position="196"/>
    </location>
    <ligand>
        <name>Mn(2+)</name>
        <dbReference type="ChEBI" id="CHEBI:29035"/>
    </ligand>
</feature>
<dbReference type="PANTHER" id="PTHR11404:SF6">
    <property type="entry name" value="SUPEROXIDE DISMUTASE [MN], MITOCHONDRIAL"/>
    <property type="match status" value="1"/>
</dbReference>
<dbReference type="Pfam" id="PF00081">
    <property type="entry name" value="Sod_Fe_N"/>
    <property type="match status" value="1"/>
</dbReference>
<dbReference type="AlphaFoldDB" id="A0A830HKF7"/>
<keyword evidence="6 10" id="KW-0479">Metal-binding</keyword>
<dbReference type="PIRSF" id="PIRSF000349">
    <property type="entry name" value="SODismutase"/>
    <property type="match status" value="1"/>
</dbReference>
<dbReference type="Pfam" id="PF02777">
    <property type="entry name" value="Sod_Fe_C"/>
    <property type="match status" value="1"/>
</dbReference>
<dbReference type="GO" id="GO:0005759">
    <property type="term" value="C:mitochondrial matrix"/>
    <property type="evidence" value="ECO:0007669"/>
    <property type="project" value="UniProtKB-SubCell"/>
</dbReference>
<feature type="domain" description="Manganese/iron superoxide dismutase N-terminal" evidence="12">
    <location>
        <begin position="40"/>
        <end position="118"/>
    </location>
</feature>
<keyword evidence="15" id="KW-1185">Reference proteome</keyword>
<evidence type="ECO:0000256" key="8">
    <source>
        <dbReference type="ARBA" id="ARBA00023211"/>
    </source>
</evidence>
<evidence type="ECO:0000259" key="13">
    <source>
        <dbReference type="Pfam" id="PF02777"/>
    </source>
</evidence>
<dbReference type="FunFam" id="1.10.287.990:FF:000001">
    <property type="entry name" value="Superoxide dismutase"/>
    <property type="match status" value="1"/>
</dbReference>
<feature type="domain" description="Manganese/iron superoxide dismutase C-terminal" evidence="13">
    <location>
        <begin position="127"/>
        <end position="228"/>
    </location>
</feature>
<protein>
    <recommendedName>
        <fullName evidence="5 11">Superoxide dismutase</fullName>
        <ecNumber evidence="5 11">1.15.1.1</ecNumber>
    </recommendedName>
</protein>
<comment type="subcellular location">
    <subcellularLocation>
        <location evidence="3">Mitochondrion matrix</location>
    </subcellularLocation>
</comment>
<evidence type="ECO:0000256" key="3">
    <source>
        <dbReference type="ARBA" id="ARBA00004305"/>
    </source>
</evidence>
<evidence type="ECO:0000256" key="1">
    <source>
        <dbReference type="ARBA" id="ARBA00001936"/>
    </source>
</evidence>
<dbReference type="InterPro" id="IPR019833">
    <property type="entry name" value="Mn/Fe_SOD_BS"/>
</dbReference>
<evidence type="ECO:0000313" key="14">
    <source>
        <dbReference type="EMBL" id="GHP07866.1"/>
    </source>
</evidence>
<dbReference type="InterPro" id="IPR036314">
    <property type="entry name" value="SOD_C_sf"/>
</dbReference>
<dbReference type="Gene3D" id="3.55.40.20">
    <property type="entry name" value="Iron/manganese superoxide dismutase, C-terminal domain"/>
    <property type="match status" value="1"/>
</dbReference>
<dbReference type="InterPro" id="IPR036324">
    <property type="entry name" value="Mn/Fe_SOD_N_sf"/>
</dbReference>
<dbReference type="InterPro" id="IPR019832">
    <property type="entry name" value="Mn/Fe_SOD_C"/>
</dbReference>
<dbReference type="EC" id="1.15.1.1" evidence="5 11"/>
<dbReference type="SUPFAM" id="SSF54719">
    <property type="entry name" value="Fe,Mn superoxide dismutase (SOD), C-terminal domain"/>
    <property type="match status" value="1"/>
</dbReference>
<comment type="similarity">
    <text evidence="4 11">Belongs to the iron/manganese superoxide dismutase family.</text>
</comment>
<dbReference type="Gene3D" id="1.10.287.990">
    <property type="entry name" value="Fe,Mn superoxide dismutase (SOD) domain"/>
    <property type="match status" value="1"/>
</dbReference>
<dbReference type="FunFam" id="3.55.40.20:FF:000002">
    <property type="entry name" value="Superoxide dismutase"/>
    <property type="match status" value="1"/>
</dbReference>
<dbReference type="PRINTS" id="PR01703">
    <property type="entry name" value="MNSODISMTASE"/>
</dbReference>
<comment type="catalytic activity">
    <reaction evidence="9 11">
        <text>2 superoxide + 2 H(+) = H2O2 + O2</text>
        <dbReference type="Rhea" id="RHEA:20696"/>
        <dbReference type="ChEBI" id="CHEBI:15378"/>
        <dbReference type="ChEBI" id="CHEBI:15379"/>
        <dbReference type="ChEBI" id="CHEBI:16240"/>
        <dbReference type="ChEBI" id="CHEBI:18421"/>
        <dbReference type="EC" id="1.15.1.1"/>
    </reaction>
</comment>
<evidence type="ECO:0000256" key="11">
    <source>
        <dbReference type="RuleBase" id="RU000414"/>
    </source>
</evidence>
<dbReference type="PANTHER" id="PTHR11404">
    <property type="entry name" value="SUPEROXIDE DISMUTASE 2"/>
    <property type="match status" value="1"/>
</dbReference>
<evidence type="ECO:0000259" key="12">
    <source>
        <dbReference type="Pfam" id="PF00081"/>
    </source>
</evidence>
<gene>
    <name evidence="14" type="ORF">PPROV_000660800</name>
</gene>
<comment type="function">
    <text evidence="11">Destroys radicals which are normally produced within the cells and which are toxic to biological systems.</text>
</comment>
<evidence type="ECO:0000256" key="6">
    <source>
        <dbReference type="ARBA" id="ARBA00022723"/>
    </source>
</evidence>
<dbReference type="EMBL" id="BNJQ01000018">
    <property type="protein sequence ID" value="GHP07866.1"/>
    <property type="molecule type" value="Genomic_DNA"/>
</dbReference>
<evidence type="ECO:0000313" key="15">
    <source>
        <dbReference type="Proteomes" id="UP000660262"/>
    </source>
</evidence>
<dbReference type="SUPFAM" id="SSF46609">
    <property type="entry name" value="Fe,Mn superoxide dismutase (SOD), N-terminal domain"/>
    <property type="match status" value="1"/>
</dbReference>
<dbReference type="PROSITE" id="PS00088">
    <property type="entry name" value="SOD_MN"/>
    <property type="match status" value="1"/>
</dbReference>
<reference evidence="14" key="1">
    <citation type="submission" date="2020-10" db="EMBL/GenBank/DDBJ databases">
        <title>Unveiling of a novel bifunctional photoreceptor, Dualchrome1, isolated from a cosmopolitan green alga.</title>
        <authorList>
            <person name="Suzuki S."/>
            <person name="Kawachi M."/>
        </authorList>
    </citation>
    <scope>NUCLEOTIDE SEQUENCE</scope>
    <source>
        <strain evidence="14">NIES 2893</strain>
    </source>
</reference>
<evidence type="ECO:0000256" key="5">
    <source>
        <dbReference type="ARBA" id="ARBA00012682"/>
    </source>
</evidence>
<evidence type="ECO:0000256" key="4">
    <source>
        <dbReference type="ARBA" id="ARBA00008714"/>
    </source>
</evidence>
<organism evidence="14 15">
    <name type="scientific">Pycnococcus provasolii</name>
    <dbReference type="NCBI Taxonomy" id="41880"/>
    <lineage>
        <taxon>Eukaryota</taxon>
        <taxon>Viridiplantae</taxon>
        <taxon>Chlorophyta</taxon>
        <taxon>Pseudoscourfieldiophyceae</taxon>
        <taxon>Pseudoscourfieldiales</taxon>
        <taxon>Pycnococcaceae</taxon>
        <taxon>Pycnococcus</taxon>
    </lineage>
</organism>
<dbReference type="InterPro" id="IPR001189">
    <property type="entry name" value="Mn/Fe_SOD"/>
</dbReference>
<comment type="caution">
    <text evidence="14">The sequence shown here is derived from an EMBL/GenBank/DDBJ whole genome shotgun (WGS) entry which is preliminary data.</text>
</comment>
<sequence length="235" mass="25432">MTPPMRRRRAYATRARRASTGALVRAFSSSGAGGVLVPASLPDLPYDYSALEPAISADIMKLHHSKHHQTYVTNFNATMEKVLDAQAKGDTAAAIALQGAVKFNGGGHVNHSIFWQNLCPVKDFTPPEGALLSAINDEFGSLDAFQTKFAATAAGVQGSGWGWLGYDKATGRLAITTTANQDPCVTTGLVPLLGVDVWEHAYYLQYKNVRPDYLKAVWDVVNWKDVATKLEHAKA</sequence>
<feature type="binding site" evidence="10">
    <location>
        <position position="63"/>
    </location>
    <ligand>
        <name>Mn(2+)</name>
        <dbReference type="ChEBI" id="CHEBI:29035"/>
    </ligand>
</feature>
<evidence type="ECO:0000256" key="9">
    <source>
        <dbReference type="ARBA" id="ARBA00049204"/>
    </source>
</evidence>
<keyword evidence="8" id="KW-0464">Manganese</keyword>
<feature type="binding site" evidence="10">
    <location>
        <position position="200"/>
    </location>
    <ligand>
        <name>Mn(2+)</name>
        <dbReference type="ChEBI" id="CHEBI:29035"/>
    </ligand>
</feature>
<accession>A0A830HKF7</accession>
<feature type="binding site" evidence="10">
    <location>
        <position position="111"/>
    </location>
    <ligand>
        <name>Mn(2+)</name>
        <dbReference type="ChEBI" id="CHEBI:29035"/>
    </ligand>
</feature>